<accession>A0ABZ2KIB4</accession>
<dbReference type="InterPro" id="IPR035929">
    <property type="entry name" value="CoaB-like_sf"/>
</dbReference>
<keyword evidence="2 3" id="KW-0456">Lyase</keyword>
<dbReference type="InterPro" id="IPR005252">
    <property type="entry name" value="CoaBC"/>
</dbReference>
<dbReference type="EC" id="4.1.1.36" evidence="3"/>
<comment type="function">
    <text evidence="4">Catalyzes two steps in the biosynthesis of coenzyme A. In the first step cysteine is conjugated to 4'-phosphopantothenate to form 4-phosphopantothenoylcysteine, in the latter compound is decarboxylated to form 4'-phosphopantotheine.</text>
</comment>
<dbReference type="InterPro" id="IPR036551">
    <property type="entry name" value="Flavin_trans-like"/>
</dbReference>
<comment type="catalytic activity">
    <reaction evidence="3 4">
        <text>(R)-4'-phosphopantothenate + L-cysteine + CTP = N-[(R)-4-phosphopantothenoyl]-L-cysteine + CMP + diphosphate + H(+)</text>
        <dbReference type="Rhea" id="RHEA:19397"/>
        <dbReference type="ChEBI" id="CHEBI:10986"/>
        <dbReference type="ChEBI" id="CHEBI:15378"/>
        <dbReference type="ChEBI" id="CHEBI:33019"/>
        <dbReference type="ChEBI" id="CHEBI:35235"/>
        <dbReference type="ChEBI" id="CHEBI:37563"/>
        <dbReference type="ChEBI" id="CHEBI:59458"/>
        <dbReference type="ChEBI" id="CHEBI:60377"/>
        <dbReference type="EC" id="6.3.2.5"/>
    </reaction>
</comment>
<keyword evidence="3 4" id="KW-0285">Flavoprotein</keyword>
<evidence type="ECO:0000313" key="8">
    <source>
        <dbReference type="Proteomes" id="UP001379533"/>
    </source>
</evidence>
<keyword evidence="1 3" id="KW-0210">Decarboxylase</keyword>
<keyword evidence="3 4" id="KW-0288">FMN</keyword>
<dbReference type="InterPro" id="IPR007085">
    <property type="entry name" value="DNA/pantothenate-metab_flavo_C"/>
</dbReference>
<dbReference type="InterPro" id="IPR003382">
    <property type="entry name" value="Flavoprotein"/>
</dbReference>
<dbReference type="GO" id="GO:0004633">
    <property type="term" value="F:phosphopantothenoylcysteine decarboxylase activity"/>
    <property type="evidence" value="ECO:0007669"/>
    <property type="project" value="UniProtKB-EC"/>
</dbReference>
<comment type="similarity">
    <text evidence="3 4">In the C-terminal section; belongs to the PPC synthetase family.</text>
</comment>
<dbReference type="Pfam" id="PF02441">
    <property type="entry name" value="Flavoprotein"/>
    <property type="match status" value="1"/>
</dbReference>
<evidence type="ECO:0000256" key="4">
    <source>
        <dbReference type="RuleBase" id="RU364078"/>
    </source>
</evidence>
<comment type="pathway">
    <text evidence="3 4">Cofactor biosynthesis; coenzyme A biosynthesis; CoA from (R)-pantothenate: step 3/5.</text>
</comment>
<dbReference type="Proteomes" id="UP001379533">
    <property type="component" value="Chromosome"/>
</dbReference>
<dbReference type="Gene3D" id="3.40.50.1950">
    <property type="entry name" value="Flavin prenyltransferase-like"/>
    <property type="match status" value="1"/>
</dbReference>
<feature type="region of interest" description="Phosphopantothenate--cysteine ligase" evidence="3">
    <location>
        <begin position="194"/>
        <end position="411"/>
    </location>
</feature>
<organism evidence="7 8">
    <name type="scientific">Pendulispora brunnea</name>
    <dbReference type="NCBI Taxonomy" id="2905690"/>
    <lineage>
        <taxon>Bacteria</taxon>
        <taxon>Pseudomonadati</taxon>
        <taxon>Myxococcota</taxon>
        <taxon>Myxococcia</taxon>
        <taxon>Myxococcales</taxon>
        <taxon>Sorangiineae</taxon>
        <taxon>Pendulisporaceae</taxon>
        <taxon>Pendulispora</taxon>
    </lineage>
</organism>
<keyword evidence="3" id="KW-0479">Metal-binding</keyword>
<sequence length="411" mass="42821">MFDLAGRTIALCVTGSIAAYKSVEVARLCVKAGATVLPVMTHSAAHFVGPVTLSGICGVAVAQDMWDPGFSGEMHVAISERADAVVIVPATADLLSRMAAGRADDLVTALALSAKGPVLAAPAMHPRMWLHPATQRNVDGLARDCRVQFVGPVSGPVASGDSGPGRMAEPQEIFEALARILTAPAVKDLAGKHVVVTAGPTVEDLDPVRYLGNRSTGKMGFAVAERAALRGAEVTLIAGPVTLATPSGVARVDVRSALDMREALWRALGDDLTKAHALVMTAAVADYRPAVTSPVKLKKLKDDKDESSLALVKNPDLLAEVGAKRDAGKAPVLVGFAVETGTAEQLVAYARGKLAQKKCDLIVANEARVAFAGDDNRATMVSASGAESLGDMSKRDLADRILDRVAEALKR</sequence>
<gene>
    <name evidence="3 7" type="primary">coaBC</name>
    <name evidence="7" type="ORF">LZC95_16510</name>
</gene>
<feature type="domain" description="Flavoprotein" evidence="5">
    <location>
        <begin position="8"/>
        <end position="178"/>
    </location>
</feature>
<dbReference type="NCBIfam" id="TIGR00521">
    <property type="entry name" value="coaBC_dfp"/>
    <property type="match status" value="1"/>
</dbReference>
<dbReference type="Pfam" id="PF04127">
    <property type="entry name" value="DFP"/>
    <property type="match status" value="1"/>
</dbReference>
<keyword evidence="3" id="KW-0511">Multifunctional enzyme</keyword>
<evidence type="ECO:0000256" key="2">
    <source>
        <dbReference type="ARBA" id="ARBA00023239"/>
    </source>
</evidence>
<dbReference type="SUPFAM" id="SSF102645">
    <property type="entry name" value="CoaB-like"/>
    <property type="match status" value="1"/>
</dbReference>
<dbReference type="PANTHER" id="PTHR14359:SF6">
    <property type="entry name" value="PHOSPHOPANTOTHENOYLCYSTEINE DECARBOXYLASE"/>
    <property type="match status" value="1"/>
</dbReference>
<dbReference type="EMBL" id="CP089982">
    <property type="protein sequence ID" value="WXA98427.1"/>
    <property type="molecule type" value="Genomic_DNA"/>
</dbReference>
<feature type="binding site" evidence="3">
    <location>
        <position position="296"/>
    </location>
    <ligand>
        <name>CTP</name>
        <dbReference type="ChEBI" id="CHEBI:37563"/>
    </ligand>
</feature>
<dbReference type="Gene3D" id="3.40.50.10300">
    <property type="entry name" value="CoaB-like"/>
    <property type="match status" value="1"/>
</dbReference>
<keyword evidence="3 4" id="KW-0436">Ligase</keyword>
<feature type="region of interest" description="Phosphopantothenoylcysteine decarboxylase" evidence="3">
    <location>
        <begin position="1"/>
        <end position="193"/>
    </location>
</feature>
<keyword evidence="3" id="KW-0460">Magnesium</keyword>
<evidence type="ECO:0000256" key="1">
    <source>
        <dbReference type="ARBA" id="ARBA00022793"/>
    </source>
</evidence>
<evidence type="ECO:0000256" key="3">
    <source>
        <dbReference type="HAMAP-Rule" id="MF_02225"/>
    </source>
</evidence>
<dbReference type="HAMAP" id="MF_02225">
    <property type="entry name" value="CoaBC"/>
    <property type="match status" value="1"/>
</dbReference>
<feature type="binding site" evidence="3">
    <location>
        <position position="286"/>
    </location>
    <ligand>
        <name>CTP</name>
        <dbReference type="ChEBI" id="CHEBI:37563"/>
    </ligand>
</feature>
<comment type="caution">
    <text evidence="3">Lacks conserved residue(s) required for the propagation of feature annotation.</text>
</comment>
<feature type="binding site" evidence="3">
    <location>
        <position position="353"/>
    </location>
    <ligand>
        <name>CTP</name>
        <dbReference type="ChEBI" id="CHEBI:37563"/>
    </ligand>
</feature>
<evidence type="ECO:0000259" key="6">
    <source>
        <dbReference type="Pfam" id="PF04127"/>
    </source>
</evidence>
<feature type="binding site" evidence="3">
    <location>
        <position position="336"/>
    </location>
    <ligand>
        <name>CTP</name>
        <dbReference type="ChEBI" id="CHEBI:37563"/>
    </ligand>
</feature>
<dbReference type="SUPFAM" id="SSF52507">
    <property type="entry name" value="Homo-oligomeric flavin-containing Cys decarboxylases, HFCD"/>
    <property type="match status" value="1"/>
</dbReference>
<protein>
    <recommendedName>
        <fullName evidence="3">Coenzyme A biosynthesis bifunctional protein CoaBC</fullName>
    </recommendedName>
    <alternativeName>
        <fullName evidence="3">DNA/pantothenate metabolism flavoprotein</fullName>
    </alternativeName>
    <alternativeName>
        <fullName evidence="3">Phosphopantothenoylcysteine synthetase/decarboxylase</fullName>
        <shortName evidence="3">PPCS-PPCDC</shortName>
    </alternativeName>
    <domain>
        <recommendedName>
            <fullName evidence="3">Phosphopantothenoylcysteine decarboxylase</fullName>
            <shortName evidence="3">PPC decarboxylase</shortName>
            <shortName evidence="3">PPC-DC</shortName>
            <ecNumber evidence="3">4.1.1.36</ecNumber>
        </recommendedName>
        <alternativeName>
            <fullName evidence="3">CoaC</fullName>
        </alternativeName>
    </domain>
    <domain>
        <recommendedName>
            <fullName evidence="3">Phosphopantothenate--cysteine ligase</fullName>
            <ecNumber evidence="3">6.3.2.5</ecNumber>
        </recommendedName>
        <alternativeName>
            <fullName evidence="3">CoaB</fullName>
        </alternativeName>
        <alternativeName>
            <fullName evidence="3">Phosphopantothenoylcysteine synthetase</fullName>
            <shortName evidence="3">PPC synthetase</shortName>
            <shortName evidence="3">PPC-S</shortName>
        </alternativeName>
    </domain>
</protein>
<evidence type="ECO:0000259" key="5">
    <source>
        <dbReference type="Pfam" id="PF02441"/>
    </source>
</evidence>
<feature type="domain" description="DNA/pantothenate metabolism flavoprotein C-terminal" evidence="6">
    <location>
        <begin position="189"/>
        <end position="407"/>
    </location>
</feature>
<name>A0ABZ2KIB4_9BACT</name>
<evidence type="ECO:0000313" key="7">
    <source>
        <dbReference type="EMBL" id="WXA98427.1"/>
    </source>
</evidence>
<reference evidence="7 8" key="1">
    <citation type="submission" date="2021-12" db="EMBL/GenBank/DDBJ databases">
        <title>Discovery of the Pendulisporaceae a myxobacterial family with distinct sporulation behavior and unique specialized metabolism.</title>
        <authorList>
            <person name="Garcia R."/>
            <person name="Popoff A."/>
            <person name="Bader C.D."/>
            <person name="Loehr J."/>
            <person name="Walesch S."/>
            <person name="Walt C."/>
            <person name="Boldt J."/>
            <person name="Bunk B."/>
            <person name="Haeckl F.J.F.P.J."/>
            <person name="Gunesch A.P."/>
            <person name="Birkelbach J."/>
            <person name="Nuebel U."/>
            <person name="Pietschmann T."/>
            <person name="Bach T."/>
            <person name="Mueller R."/>
        </authorList>
    </citation>
    <scope>NUCLEOTIDE SEQUENCE [LARGE SCALE GENOMIC DNA]</scope>
    <source>
        <strain evidence="7 8">MSr12523</strain>
    </source>
</reference>
<dbReference type="GO" id="GO:0004632">
    <property type="term" value="F:phosphopantothenate--cysteine ligase activity"/>
    <property type="evidence" value="ECO:0007669"/>
    <property type="project" value="UniProtKB-EC"/>
</dbReference>
<feature type="binding site" evidence="3">
    <location>
        <position position="357"/>
    </location>
    <ligand>
        <name>CTP</name>
        <dbReference type="ChEBI" id="CHEBI:37563"/>
    </ligand>
</feature>
<comment type="catalytic activity">
    <reaction evidence="3 4">
        <text>N-[(R)-4-phosphopantothenoyl]-L-cysteine + H(+) = (R)-4'-phosphopantetheine + CO2</text>
        <dbReference type="Rhea" id="RHEA:16793"/>
        <dbReference type="ChEBI" id="CHEBI:15378"/>
        <dbReference type="ChEBI" id="CHEBI:16526"/>
        <dbReference type="ChEBI" id="CHEBI:59458"/>
        <dbReference type="ChEBI" id="CHEBI:61723"/>
        <dbReference type="EC" id="4.1.1.36"/>
    </reaction>
</comment>
<feature type="binding site" evidence="3">
    <location>
        <begin position="315"/>
        <end position="318"/>
    </location>
    <ligand>
        <name>CTP</name>
        <dbReference type="ChEBI" id="CHEBI:37563"/>
    </ligand>
</feature>
<comment type="cofactor">
    <cofactor evidence="3">
        <name>Mg(2+)</name>
        <dbReference type="ChEBI" id="CHEBI:18420"/>
    </cofactor>
</comment>
<dbReference type="EC" id="6.3.2.5" evidence="3"/>
<comment type="similarity">
    <text evidence="3 4">In the N-terminal section; belongs to the HFCD (homo-oligomeric flavin containing Cys decarboxylase) superfamily.</text>
</comment>
<comment type="function">
    <text evidence="3">Catalyzes two sequential steps in the biosynthesis of coenzyme A. In the first step cysteine is conjugated to 4'-phosphopantothenate to form 4-phosphopantothenoylcysteine. In the second step the latter compound is decarboxylated to form 4'-phosphopantotheine.</text>
</comment>
<proteinExistence type="inferred from homology"/>
<comment type="pathway">
    <text evidence="3 4">Cofactor biosynthesis; coenzyme A biosynthesis; CoA from (R)-pantothenate: step 2/5.</text>
</comment>
<dbReference type="RefSeq" id="WP_394849041.1">
    <property type="nucleotide sequence ID" value="NZ_CP089982.1"/>
</dbReference>
<keyword evidence="8" id="KW-1185">Reference proteome</keyword>
<dbReference type="PANTHER" id="PTHR14359">
    <property type="entry name" value="HOMO-OLIGOMERIC FLAVIN CONTAINING CYS DECARBOXYLASE FAMILY"/>
    <property type="match status" value="1"/>
</dbReference>
<comment type="cofactor">
    <cofactor evidence="3">
        <name>FMN</name>
        <dbReference type="ChEBI" id="CHEBI:58210"/>
    </cofactor>
    <text evidence="3">Binds 1 FMN per subunit.</text>
</comment>